<dbReference type="InterPro" id="IPR036259">
    <property type="entry name" value="MFS_trans_sf"/>
</dbReference>
<dbReference type="PANTHER" id="PTHR11328">
    <property type="entry name" value="MAJOR FACILITATOR SUPERFAMILY DOMAIN-CONTAINING PROTEIN"/>
    <property type="match status" value="1"/>
</dbReference>
<dbReference type="InterPro" id="IPR039672">
    <property type="entry name" value="MFS_2"/>
</dbReference>
<gene>
    <name evidence="3" type="primary">xynT</name>
    <name evidence="3" type="ORF">JCM31185_08280</name>
</gene>
<dbReference type="EMBL" id="BQXO01000002">
    <property type="protein sequence ID" value="GKT05539.1"/>
    <property type="molecule type" value="Genomic_DNA"/>
</dbReference>
<evidence type="ECO:0000313" key="3">
    <source>
        <dbReference type="EMBL" id="GKT05539.1"/>
    </source>
</evidence>
<feature type="transmembrane region" description="Helical" evidence="2">
    <location>
        <begin position="216"/>
        <end position="236"/>
    </location>
</feature>
<dbReference type="SUPFAM" id="SSF103473">
    <property type="entry name" value="MFS general substrate transporter"/>
    <property type="match status" value="1"/>
</dbReference>
<keyword evidence="1" id="KW-0762">Sugar transport</keyword>
<feature type="transmembrane region" description="Helical" evidence="2">
    <location>
        <begin position="412"/>
        <end position="432"/>
    </location>
</feature>
<feature type="transmembrane region" description="Helical" evidence="2">
    <location>
        <begin position="304"/>
        <end position="325"/>
    </location>
</feature>
<dbReference type="Pfam" id="PF13347">
    <property type="entry name" value="MFS_2"/>
    <property type="match status" value="1"/>
</dbReference>
<keyword evidence="2" id="KW-1133">Transmembrane helix</keyword>
<feature type="transmembrane region" description="Helical" evidence="2">
    <location>
        <begin position="270"/>
        <end position="292"/>
    </location>
</feature>
<dbReference type="RefSeq" id="WP_407882863.1">
    <property type="nucleotide sequence ID" value="NZ_BQXO01000002.1"/>
</dbReference>
<feature type="transmembrane region" description="Helical" evidence="2">
    <location>
        <begin position="91"/>
        <end position="110"/>
    </location>
</feature>
<dbReference type="InterPro" id="IPR001927">
    <property type="entry name" value="Na/Gal_symport"/>
</dbReference>
<feature type="transmembrane region" description="Helical" evidence="2">
    <location>
        <begin position="371"/>
        <end position="391"/>
    </location>
</feature>
<feature type="transmembrane region" description="Helical" evidence="2">
    <location>
        <begin position="337"/>
        <end position="356"/>
    </location>
</feature>
<keyword evidence="4" id="KW-1185">Reference proteome</keyword>
<evidence type="ECO:0000256" key="1">
    <source>
        <dbReference type="ARBA" id="ARBA00022597"/>
    </source>
</evidence>
<evidence type="ECO:0000313" key="4">
    <source>
        <dbReference type="Proteomes" id="UP001628078"/>
    </source>
</evidence>
<dbReference type="Gene3D" id="1.20.1250.20">
    <property type="entry name" value="MFS general substrate transporter like domains"/>
    <property type="match status" value="2"/>
</dbReference>
<keyword evidence="2" id="KW-0472">Membrane</keyword>
<name>A0ABQ5JPN6_9LACO</name>
<keyword evidence="1" id="KW-0813">Transport</keyword>
<dbReference type="Proteomes" id="UP001628078">
    <property type="component" value="Unassembled WGS sequence"/>
</dbReference>
<dbReference type="NCBIfam" id="TIGR00792">
    <property type="entry name" value="gph"/>
    <property type="match status" value="1"/>
</dbReference>
<dbReference type="CDD" id="cd17332">
    <property type="entry name" value="MFS_MelB_like"/>
    <property type="match status" value="1"/>
</dbReference>
<feature type="transmembrane region" description="Helical" evidence="2">
    <location>
        <begin position="40"/>
        <end position="62"/>
    </location>
</feature>
<organism evidence="3 4">
    <name type="scientific">Furfurilactobacillus curtus</name>
    <dbReference type="NCBI Taxonomy" id="1746200"/>
    <lineage>
        <taxon>Bacteria</taxon>
        <taxon>Bacillati</taxon>
        <taxon>Bacillota</taxon>
        <taxon>Bacilli</taxon>
        <taxon>Lactobacillales</taxon>
        <taxon>Lactobacillaceae</taxon>
        <taxon>Furfurilactobacillus</taxon>
    </lineage>
</organism>
<feature type="transmembrane region" description="Helical" evidence="2">
    <location>
        <begin position="167"/>
        <end position="187"/>
    </location>
</feature>
<dbReference type="PANTHER" id="PTHR11328:SF24">
    <property type="entry name" value="MAJOR FACILITATOR SUPERFAMILY (MFS) PROFILE DOMAIN-CONTAINING PROTEIN"/>
    <property type="match status" value="1"/>
</dbReference>
<keyword evidence="2" id="KW-0812">Transmembrane</keyword>
<accession>A0ABQ5JPN6</accession>
<sequence>MAANAKHPNEFAHLSTGDRLAYGSGDFAQNLIFGTVGGWLLFYLTSIDGISAGVGATIFLVVRWINVFWDPWVGAVIDKSKIKRNGKYRPYLLNFGIPLVILAALLFLPVGKVLGTNTVATISYATLSYAATALVYSFVNIPYGALNASLTRDEEEVNKLTSVRMMLANTGNLLVYTLFPLLVQMAAPKDNKLTDTGLFGLKLHMGNWADPSAAGAWFKVFGVYMILGAILLFITYRGTKERVIASDEESDQVKYSDLFAELRRNTALRVLGGFFLVAFTFMFFQNTVWAYFMQFNFGGGTGKSAMMASVGLIGSIPGIFLVTLWPWLRRVLGKKGFFYTFLIIFTAGTLLLWGWSKAPSANWMGFLGRFLQQWGLTSATGFMWALVPEVVSNGEYISGKRVAGIINAIMGLFFKIGLALGGIIPGFILQFAKFKSSSTTQSASAQSGIEFSMIWLPIIFAVLAAIIMSRYPLSDAYVAKMNAELKAKDSVTQ</sequence>
<evidence type="ECO:0000256" key="2">
    <source>
        <dbReference type="SAM" id="Phobius"/>
    </source>
</evidence>
<comment type="caution">
    <text evidence="3">The sequence shown here is derived from an EMBL/GenBank/DDBJ whole genome shotgun (WGS) entry which is preliminary data.</text>
</comment>
<feature type="transmembrane region" description="Helical" evidence="2">
    <location>
        <begin position="452"/>
        <end position="473"/>
    </location>
</feature>
<reference evidence="3 4" key="1">
    <citation type="submission" date="2022-03" db="EMBL/GenBank/DDBJ databases">
        <title>Draft genome sequence of Furfurilactobacillus curtus JCM 31185.</title>
        <authorList>
            <person name="Suzuki S."/>
            <person name="Endo A."/>
            <person name="Kajikawa A."/>
        </authorList>
    </citation>
    <scope>NUCLEOTIDE SEQUENCE [LARGE SCALE GENOMIC DNA]</scope>
    <source>
        <strain evidence="3 4">JCM 31185</strain>
    </source>
</reference>
<protein>
    <submittedName>
        <fullName evidence="3">Xyloside transporter</fullName>
    </submittedName>
</protein>
<feature type="transmembrane region" description="Helical" evidence="2">
    <location>
        <begin position="122"/>
        <end position="146"/>
    </location>
</feature>
<proteinExistence type="predicted"/>